<organism evidence="2 3">
    <name type="scientific">Yersinia similis</name>
    <dbReference type="NCBI Taxonomy" id="367190"/>
    <lineage>
        <taxon>Bacteria</taxon>
        <taxon>Pseudomonadati</taxon>
        <taxon>Pseudomonadota</taxon>
        <taxon>Gammaproteobacteria</taxon>
        <taxon>Enterobacterales</taxon>
        <taxon>Yersiniaceae</taxon>
        <taxon>Yersinia</taxon>
    </lineage>
</organism>
<accession>A0A0T9R9A9</accession>
<dbReference type="InterPro" id="IPR036912">
    <property type="entry name" value="HasA_haem-bd_sf"/>
</dbReference>
<evidence type="ECO:0000313" key="2">
    <source>
        <dbReference type="EMBL" id="CNI51304.1"/>
    </source>
</evidence>
<keyword evidence="1" id="KW-0349">Heme</keyword>
<sequence length="205" mass="22208">MSTTIQYNSNYADYSISSYLREWANNFGDIDQAPAETKDRGSFSGSSTLFSGTQYAIGSSHGNPEGMIAEGNLKYSFMPQHTFYGQIDTLQFGKDLATNAGGPSAGKHLEKIDITFNELDLSGEFDSGKSMTENHQGDMHKAILGLRKGNADPMLEVMKAKGFDVDTAFKDLSIASQYPDSGYMSDAPMVDTVGVMDSNDMLLAA</sequence>
<keyword evidence="1" id="KW-0408">Iron</keyword>
<dbReference type="GO" id="GO:0046872">
    <property type="term" value="F:metal ion binding"/>
    <property type="evidence" value="ECO:0007669"/>
    <property type="project" value="UniProtKB-KW"/>
</dbReference>
<dbReference type="EMBL" id="CQBK01000034">
    <property type="protein sequence ID" value="CNI51304.1"/>
    <property type="molecule type" value="Genomic_DNA"/>
</dbReference>
<dbReference type="PIRSF" id="PIRSF019876">
    <property type="entry name" value="HasA"/>
    <property type="match status" value="1"/>
</dbReference>
<protein>
    <submittedName>
        <fullName evidence="2">Hemophore HasA</fullName>
    </submittedName>
</protein>
<reference evidence="2 3" key="1">
    <citation type="submission" date="2015-03" db="EMBL/GenBank/DDBJ databases">
        <authorList>
            <person name="Murphy D."/>
        </authorList>
    </citation>
    <scope>NUCLEOTIDE SEQUENCE [LARGE SCALE GENOMIC DNA]</scope>
    <source>
        <strain evidence="2 3">Y233</strain>
    </source>
</reference>
<dbReference type="Gene3D" id="3.30.1500.10">
    <property type="entry name" value="Haem-binding HasA"/>
    <property type="match status" value="1"/>
</dbReference>
<evidence type="ECO:0000313" key="3">
    <source>
        <dbReference type="Proteomes" id="UP000038204"/>
    </source>
</evidence>
<dbReference type="Pfam" id="PF06438">
    <property type="entry name" value="HasA"/>
    <property type="match status" value="1"/>
</dbReference>
<evidence type="ECO:0000256" key="1">
    <source>
        <dbReference type="PIRSR" id="PIRSR019876-1"/>
    </source>
</evidence>
<gene>
    <name evidence="2" type="primary">hasA</name>
    <name evidence="2" type="ORF">ERS008667_03609</name>
</gene>
<dbReference type="InterPro" id="IPR010495">
    <property type="entry name" value="HasA_haem-bd"/>
</dbReference>
<dbReference type="SUPFAM" id="SSF54621">
    <property type="entry name" value="Heme-binding protein A (HasA)"/>
    <property type="match status" value="1"/>
</dbReference>
<dbReference type="AlphaFoldDB" id="A0A0T9R9A9"/>
<name>A0A0T9R9A9_9GAMM</name>
<proteinExistence type="predicted"/>
<keyword evidence="1" id="KW-0479">Metal-binding</keyword>
<dbReference type="Proteomes" id="UP000038204">
    <property type="component" value="Unassembled WGS sequence"/>
</dbReference>
<feature type="binding site" description="axial binding residue" evidence="1">
    <location>
        <position position="75"/>
    </location>
    <ligand>
        <name>heme</name>
        <dbReference type="ChEBI" id="CHEBI:30413"/>
    </ligand>
    <ligandPart>
        <name>Fe</name>
        <dbReference type="ChEBI" id="CHEBI:18248"/>
    </ligandPart>
</feature>
<dbReference type="RefSeq" id="WP_012104283.1">
    <property type="nucleotide sequence ID" value="NZ_CPZI01000031.1"/>
</dbReference>